<gene>
    <name evidence="2" type="ORF">GYMLUDRAFT_764010</name>
</gene>
<proteinExistence type="predicted"/>
<feature type="domain" description="GSKIP" evidence="1">
    <location>
        <begin position="29"/>
        <end position="113"/>
    </location>
</feature>
<reference evidence="2 3" key="1">
    <citation type="submission" date="2014-04" db="EMBL/GenBank/DDBJ databases">
        <title>Evolutionary Origins and Diversification of the Mycorrhizal Mutualists.</title>
        <authorList>
            <consortium name="DOE Joint Genome Institute"/>
            <consortium name="Mycorrhizal Genomics Consortium"/>
            <person name="Kohler A."/>
            <person name="Kuo A."/>
            <person name="Nagy L.G."/>
            <person name="Floudas D."/>
            <person name="Copeland A."/>
            <person name="Barry K.W."/>
            <person name="Cichocki N."/>
            <person name="Veneault-Fourrey C."/>
            <person name="LaButti K."/>
            <person name="Lindquist E.A."/>
            <person name="Lipzen A."/>
            <person name="Lundell T."/>
            <person name="Morin E."/>
            <person name="Murat C."/>
            <person name="Riley R."/>
            <person name="Ohm R."/>
            <person name="Sun H."/>
            <person name="Tunlid A."/>
            <person name="Henrissat B."/>
            <person name="Grigoriev I.V."/>
            <person name="Hibbett D.S."/>
            <person name="Martin F."/>
        </authorList>
    </citation>
    <scope>NUCLEOTIDE SEQUENCE [LARGE SCALE GENOMIC DNA]</scope>
    <source>
        <strain evidence="2 3">FD-317 M1</strain>
    </source>
</reference>
<name>A0A0D0CPG2_9AGAR</name>
<evidence type="ECO:0000259" key="1">
    <source>
        <dbReference type="Pfam" id="PF05303"/>
    </source>
</evidence>
<dbReference type="InterPro" id="IPR007967">
    <property type="entry name" value="GSKIP_dom"/>
</dbReference>
<dbReference type="Pfam" id="PF05303">
    <property type="entry name" value="GSKIP_dom"/>
    <property type="match status" value="1"/>
</dbReference>
<dbReference type="AlphaFoldDB" id="A0A0D0CPG2"/>
<sequence length="123" mass="13260">MEGQVDQEIDAAELLGSPALDPSEFYLNELERALSEQAAAINSFSITSSSSLQATASVTLLEGNTVIIQLTDRGYHLEATQTVFEAIEDLLQSVSPLFSQQKQALLINALTELSSQQNSSDDP</sequence>
<dbReference type="EMBL" id="KN834792">
    <property type="protein sequence ID" value="KIK57208.1"/>
    <property type="molecule type" value="Genomic_DNA"/>
</dbReference>
<dbReference type="InterPro" id="IPR023231">
    <property type="entry name" value="GSKIP_dom_sf"/>
</dbReference>
<evidence type="ECO:0000313" key="3">
    <source>
        <dbReference type="Proteomes" id="UP000053593"/>
    </source>
</evidence>
<organism evidence="2 3">
    <name type="scientific">Collybiopsis luxurians FD-317 M1</name>
    <dbReference type="NCBI Taxonomy" id="944289"/>
    <lineage>
        <taxon>Eukaryota</taxon>
        <taxon>Fungi</taxon>
        <taxon>Dikarya</taxon>
        <taxon>Basidiomycota</taxon>
        <taxon>Agaricomycotina</taxon>
        <taxon>Agaricomycetes</taxon>
        <taxon>Agaricomycetidae</taxon>
        <taxon>Agaricales</taxon>
        <taxon>Marasmiineae</taxon>
        <taxon>Omphalotaceae</taxon>
        <taxon>Collybiopsis</taxon>
        <taxon>Collybiopsis luxurians</taxon>
    </lineage>
</organism>
<dbReference type="SUPFAM" id="SSF103107">
    <property type="entry name" value="Hypothetical protein c14orf129, hspc210"/>
    <property type="match status" value="1"/>
</dbReference>
<dbReference type="Proteomes" id="UP000053593">
    <property type="component" value="Unassembled WGS sequence"/>
</dbReference>
<evidence type="ECO:0000313" key="2">
    <source>
        <dbReference type="EMBL" id="KIK57208.1"/>
    </source>
</evidence>
<keyword evidence="3" id="KW-1185">Reference proteome</keyword>
<protein>
    <recommendedName>
        <fullName evidence="1">GSKIP domain-containing protein</fullName>
    </recommendedName>
</protein>
<accession>A0A0D0CPG2</accession>
<dbReference type="Gene3D" id="3.30.2280.10">
    <property type="entry name" value="Hypothetical protein (hspc210)"/>
    <property type="match status" value="1"/>
</dbReference>
<dbReference type="HOGENOM" id="CLU_155989_1_0_1"/>
<dbReference type="OrthoDB" id="5804279at2759"/>